<reference evidence="5" key="1">
    <citation type="submission" date="2016-10" db="EMBL/GenBank/DDBJ databases">
        <authorList>
            <person name="Varghese N."/>
            <person name="Submissions S."/>
        </authorList>
    </citation>
    <scope>NUCLEOTIDE SEQUENCE [LARGE SCALE GENOMIC DNA]</scope>
    <source>
        <strain evidence="5">CGMCC 4.5579</strain>
    </source>
</reference>
<dbReference type="RefSeq" id="WP_092527643.1">
    <property type="nucleotide sequence ID" value="NZ_FOWW01000001.1"/>
</dbReference>
<dbReference type="GO" id="GO:0043856">
    <property type="term" value="F:anti-sigma factor antagonist activity"/>
    <property type="evidence" value="ECO:0007669"/>
    <property type="project" value="InterPro"/>
</dbReference>
<dbReference type="PANTHER" id="PTHR33495">
    <property type="entry name" value="ANTI-SIGMA FACTOR ANTAGONIST TM_1081-RELATED-RELATED"/>
    <property type="match status" value="1"/>
</dbReference>
<dbReference type="EMBL" id="FOWW01000001">
    <property type="protein sequence ID" value="SFP00772.1"/>
    <property type="molecule type" value="Genomic_DNA"/>
</dbReference>
<evidence type="ECO:0000313" key="5">
    <source>
        <dbReference type="Proteomes" id="UP000198727"/>
    </source>
</evidence>
<dbReference type="InterPro" id="IPR002645">
    <property type="entry name" value="STAS_dom"/>
</dbReference>
<dbReference type="Gene3D" id="3.30.750.24">
    <property type="entry name" value="STAS domain"/>
    <property type="match status" value="1"/>
</dbReference>
<dbReference type="PROSITE" id="PS50801">
    <property type="entry name" value="STAS"/>
    <property type="match status" value="1"/>
</dbReference>
<dbReference type="InterPro" id="IPR003658">
    <property type="entry name" value="Anti-sigma_ant"/>
</dbReference>
<dbReference type="OrthoDB" id="4249752at2"/>
<evidence type="ECO:0000256" key="1">
    <source>
        <dbReference type="ARBA" id="ARBA00009013"/>
    </source>
</evidence>
<comment type="similarity">
    <text evidence="1 2">Belongs to the anti-sigma-factor antagonist family.</text>
</comment>
<evidence type="ECO:0000256" key="2">
    <source>
        <dbReference type="RuleBase" id="RU003749"/>
    </source>
</evidence>
<gene>
    <name evidence="4" type="ORF">SAMN05421810_101670</name>
</gene>
<dbReference type="PANTHER" id="PTHR33495:SF2">
    <property type="entry name" value="ANTI-SIGMA FACTOR ANTAGONIST TM_1081-RELATED"/>
    <property type="match status" value="1"/>
</dbReference>
<dbReference type="InterPro" id="IPR036513">
    <property type="entry name" value="STAS_dom_sf"/>
</dbReference>
<dbReference type="Proteomes" id="UP000198727">
    <property type="component" value="Unassembled WGS sequence"/>
</dbReference>
<dbReference type="CDD" id="cd07043">
    <property type="entry name" value="STAS_anti-anti-sigma_factors"/>
    <property type="match status" value="1"/>
</dbReference>
<sequence length="117" mass="12469">MIEPSEIDVGPAQRDGDRLLLKVTGEIDHSTATALHDRVLGSVEPDVRHLVLDFSAVTFCDSSGMSALLGIWRRLHGQSGGVSIAAAPANVVRALRMGGLDEHLPTHPDVTEALRTP</sequence>
<proteinExistence type="inferred from homology"/>
<evidence type="ECO:0000313" key="4">
    <source>
        <dbReference type="EMBL" id="SFP00772.1"/>
    </source>
</evidence>
<organism evidence="4 5">
    <name type="scientific">Amycolatopsis arida</name>
    <dbReference type="NCBI Taxonomy" id="587909"/>
    <lineage>
        <taxon>Bacteria</taxon>
        <taxon>Bacillati</taxon>
        <taxon>Actinomycetota</taxon>
        <taxon>Actinomycetes</taxon>
        <taxon>Pseudonocardiales</taxon>
        <taxon>Pseudonocardiaceae</taxon>
        <taxon>Amycolatopsis</taxon>
    </lineage>
</organism>
<dbReference type="SUPFAM" id="SSF52091">
    <property type="entry name" value="SpoIIaa-like"/>
    <property type="match status" value="1"/>
</dbReference>
<accession>A0A1I5LU60</accession>
<feature type="domain" description="STAS" evidence="3">
    <location>
        <begin position="19"/>
        <end position="117"/>
    </location>
</feature>
<dbReference type="AlphaFoldDB" id="A0A1I5LU60"/>
<dbReference type="STRING" id="587909.SAMN05421810_101670"/>
<evidence type="ECO:0000259" key="3">
    <source>
        <dbReference type="PROSITE" id="PS50801"/>
    </source>
</evidence>
<protein>
    <recommendedName>
        <fullName evidence="2">Anti-sigma factor antagonist</fullName>
    </recommendedName>
</protein>
<keyword evidence="5" id="KW-1185">Reference proteome</keyword>
<dbReference type="Pfam" id="PF01740">
    <property type="entry name" value="STAS"/>
    <property type="match status" value="1"/>
</dbReference>
<name>A0A1I5LU60_9PSEU</name>
<dbReference type="NCBIfam" id="TIGR00377">
    <property type="entry name" value="ant_ant_sig"/>
    <property type="match status" value="1"/>
</dbReference>